<name>A0A5C3KTQ0_COPMA</name>
<dbReference type="OrthoDB" id="2687798at2759"/>
<evidence type="ECO:0000313" key="2">
    <source>
        <dbReference type="EMBL" id="TFK23989.1"/>
    </source>
</evidence>
<feature type="compositionally biased region" description="Polar residues" evidence="1">
    <location>
        <begin position="42"/>
        <end position="55"/>
    </location>
</feature>
<reference evidence="2 3" key="1">
    <citation type="journal article" date="2019" name="Nat. Ecol. Evol.">
        <title>Megaphylogeny resolves global patterns of mushroom evolution.</title>
        <authorList>
            <person name="Varga T."/>
            <person name="Krizsan K."/>
            <person name="Foldi C."/>
            <person name="Dima B."/>
            <person name="Sanchez-Garcia M."/>
            <person name="Sanchez-Ramirez S."/>
            <person name="Szollosi G.J."/>
            <person name="Szarkandi J.G."/>
            <person name="Papp V."/>
            <person name="Albert L."/>
            <person name="Andreopoulos W."/>
            <person name="Angelini C."/>
            <person name="Antonin V."/>
            <person name="Barry K.W."/>
            <person name="Bougher N.L."/>
            <person name="Buchanan P."/>
            <person name="Buyck B."/>
            <person name="Bense V."/>
            <person name="Catcheside P."/>
            <person name="Chovatia M."/>
            <person name="Cooper J."/>
            <person name="Damon W."/>
            <person name="Desjardin D."/>
            <person name="Finy P."/>
            <person name="Geml J."/>
            <person name="Haridas S."/>
            <person name="Hughes K."/>
            <person name="Justo A."/>
            <person name="Karasinski D."/>
            <person name="Kautmanova I."/>
            <person name="Kiss B."/>
            <person name="Kocsube S."/>
            <person name="Kotiranta H."/>
            <person name="LaButti K.M."/>
            <person name="Lechner B.E."/>
            <person name="Liimatainen K."/>
            <person name="Lipzen A."/>
            <person name="Lukacs Z."/>
            <person name="Mihaltcheva S."/>
            <person name="Morgado L.N."/>
            <person name="Niskanen T."/>
            <person name="Noordeloos M.E."/>
            <person name="Ohm R.A."/>
            <person name="Ortiz-Santana B."/>
            <person name="Ovrebo C."/>
            <person name="Racz N."/>
            <person name="Riley R."/>
            <person name="Savchenko A."/>
            <person name="Shiryaev A."/>
            <person name="Soop K."/>
            <person name="Spirin V."/>
            <person name="Szebenyi C."/>
            <person name="Tomsovsky M."/>
            <person name="Tulloss R.E."/>
            <person name="Uehling J."/>
            <person name="Grigoriev I.V."/>
            <person name="Vagvolgyi C."/>
            <person name="Papp T."/>
            <person name="Martin F.M."/>
            <person name="Miettinen O."/>
            <person name="Hibbett D.S."/>
            <person name="Nagy L.G."/>
        </authorList>
    </citation>
    <scope>NUCLEOTIDE SEQUENCE [LARGE SCALE GENOMIC DNA]</scope>
    <source>
        <strain evidence="2 3">CBS 121175</strain>
    </source>
</reference>
<accession>A0A5C3KTQ0</accession>
<organism evidence="2 3">
    <name type="scientific">Coprinopsis marcescibilis</name>
    <name type="common">Agaric fungus</name>
    <name type="synonym">Psathyrella marcescibilis</name>
    <dbReference type="NCBI Taxonomy" id="230819"/>
    <lineage>
        <taxon>Eukaryota</taxon>
        <taxon>Fungi</taxon>
        <taxon>Dikarya</taxon>
        <taxon>Basidiomycota</taxon>
        <taxon>Agaricomycotina</taxon>
        <taxon>Agaricomycetes</taxon>
        <taxon>Agaricomycetidae</taxon>
        <taxon>Agaricales</taxon>
        <taxon>Agaricineae</taxon>
        <taxon>Psathyrellaceae</taxon>
        <taxon>Coprinopsis</taxon>
    </lineage>
</organism>
<feature type="compositionally biased region" description="Polar residues" evidence="1">
    <location>
        <begin position="80"/>
        <end position="96"/>
    </location>
</feature>
<dbReference type="EMBL" id="ML210208">
    <property type="protein sequence ID" value="TFK23989.1"/>
    <property type="molecule type" value="Genomic_DNA"/>
</dbReference>
<sequence>MFSSTLFARARSAYTVPTRLGSHHRSARAARSIRTSASLFSAQKGATRSNTQHTVDTYAKDDVDATPPPPNSSVYRLDATSDTVQKPNEVVSNLDSRANYADFKKPERKPGQEEEYLHSNSTYTTEGGPGLRYGGKEELGKEKGPETSGADEGPNQKSKGGRR</sequence>
<evidence type="ECO:0000313" key="3">
    <source>
        <dbReference type="Proteomes" id="UP000307440"/>
    </source>
</evidence>
<feature type="region of interest" description="Disordered" evidence="1">
    <location>
        <begin position="42"/>
        <end position="163"/>
    </location>
</feature>
<dbReference type="Proteomes" id="UP000307440">
    <property type="component" value="Unassembled WGS sequence"/>
</dbReference>
<dbReference type="AlphaFoldDB" id="A0A5C3KTQ0"/>
<proteinExistence type="predicted"/>
<protein>
    <submittedName>
        <fullName evidence="2">Uncharacterized protein</fullName>
    </submittedName>
</protein>
<feature type="compositionally biased region" description="Basic and acidic residues" evidence="1">
    <location>
        <begin position="102"/>
        <end position="117"/>
    </location>
</feature>
<gene>
    <name evidence="2" type="ORF">FA15DRAFT_669956</name>
</gene>
<keyword evidence="3" id="KW-1185">Reference proteome</keyword>
<evidence type="ECO:0000256" key="1">
    <source>
        <dbReference type="SAM" id="MobiDB-lite"/>
    </source>
</evidence>
<feature type="compositionally biased region" description="Basic and acidic residues" evidence="1">
    <location>
        <begin position="134"/>
        <end position="145"/>
    </location>
</feature>